<dbReference type="InterPro" id="IPR003054">
    <property type="entry name" value="Keratin_II"/>
</dbReference>
<evidence type="ECO:0000256" key="2">
    <source>
        <dbReference type="ARBA" id="ARBA00023054"/>
    </source>
</evidence>
<dbReference type="STRING" id="7757.ENSPMAP00000001061"/>
<dbReference type="PROSITE" id="PS51842">
    <property type="entry name" value="IF_ROD_2"/>
    <property type="match status" value="1"/>
</dbReference>
<dbReference type="Ensembl" id="ENSPMAT00000001065.1">
    <property type="protein sequence ID" value="ENSPMAP00000001061.1"/>
    <property type="gene ID" value="ENSPMAG00000000957.1"/>
</dbReference>
<dbReference type="InterPro" id="IPR039008">
    <property type="entry name" value="IF_rod_dom"/>
</dbReference>
<dbReference type="PANTHER" id="PTHR45616">
    <property type="entry name" value="GATA-TYPE DOMAIN-CONTAINING PROTEIN"/>
    <property type="match status" value="1"/>
</dbReference>
<name>S4R781_PETMA</name>
<reference evidence="6" key="2">
    <citation type="submission" date="2025-09" db="UniProtKB">
        <authorList>
            <consortium name="Ensembl"/>
        </authorList>
    </citation>
    <scope>IDENTIFICATION</scope>
</reference>
<dbReference type="GO" id="GO:0030280">
    <property type="term" value="F:structural constituent of skin epidermis"/>
    <property type="evidence" value="ECO:0007669"/>
    <property type="project" value="TreeGrafter"/>
</dbReference>
<organism evidence="6">
    <name type="scientific">Petromyzon marinus</name>
    <name type="common">Sea lamprey</name>
    <dbReference type="NCBI Taxonomy" id="7757"/>
    <lineage>
        <taxon>Eukaryota</taxon>
        <taxon>Metazoa</taxon>
        <taxon>Chordata</taxon>
        <taxon>Craniata</taxon>
        <taxon>Vertebrata</taxon>
        <taxon>Cyclostomata</taxon>
        <taxon>Hyperoartia</taxon>
        <taxon>Petromyzontiformes</taxon>
        <taxon>Petromyzontidae</taxon>
        <taxon>Petromyzon</taxon>
    </lineage>
</organism>
<evidence type="ECO:0000259" key="5">
    <source>
        <dbReference type="PROSITE" id="PS51842"/>
    </source>
</evidence>
<feature type="domain" description="IF rod" evidence="5">
    <location>
        <begin position="16"/>
        <end position="324"/>
    </location>
</feature>
<comment type="similarity">
    <text evidence="3">Belongs to the intermediate filament family.</text>
</comment>
<dbReference type="PROSITE" id="PS00226">
    <property type="entry name" value="IF_ROD_1"/>
    <property type="match status" value="1"/>
</dbReference>
<accession>S4R781</accession>
<dbReference type="PRINTS" id="PR01276">
    <property type="entry name" value="TYPE2KERATIN"/>
</dbReference>
<reference evidence="6" key="1">
    <citation type="submission" date="2025-08" db="UniProtKB">
        <authorList>
            <consortium name="Ensembl"/>
        </authorList>
    </citation>
    <scope>IDENTIFICATION</scope>
</reference>
<protein>
    <recommendedName>
        <fullName evidence="5">IF rod domain-containing protein</fullName>
    </recommendedName>
</protein>
<evidence type="ECO:0000256" key="3">
    <source>
        <dbReference type="RuleBase" id="RU000685"/>
    </source>
</evidence>
<keyword evidence="2 4" id="KW-0175">Coiled coil</keyword>
<proteinExistence type="inferred from homology"/>
<dbReference type="GO" id="GO:0005615">
    <property type="term" value="C:extracellular space"/>
    <property type="evidence" value="ECO:0007669"/>
    <property type="project" value="TreeGrafter"/>
</dbReference>
<dbReference type="InterPro" id="IPR018039">
    <property type="entry name" value="IF_conserved"/>
</dbReference>
<dbReference type="GO" id="GO:0045109">
    <property type="term" value="P:intermediate filament organization"/>
    <property type="evidence" value="ECO:0007669"/>
    <property type="project" value="TreeGrafter"/>
</dbReference>
<dbReference type="AlphaFoldDB" id="S4R781"/>
<evidence type="ECO:0000256" key="4">
    <source>
        <dbReference type="SAM" id="Coils"/>
    </source>
</evidence>
<dbReference type="SMART" id="SM01391">
    <property type="entry name" value="Filament"/>
    <property type="match status" value="1"/>
</dbReference>
<dbReference type="SUPFAM" id="SSF64593">
    <property type="entry name" value="Intermediate filament protein, coiled coil region"/>
    <property type="match status" value="2"/>
</dbReference>
<dbReference type="Gene3D" id="1.20.5.170">
    <property type="match status" value="1"/>
</dbReference>
<sequence>PMTNVDVNATKIRTQEKEALKGLNDRFVSFIDKVRHLKQLNQVLEAQWRAMQCNQHAEGASNLGAMMDALRKKLELTLQEKFKMDTELQKMLQQATEIKTKHDNEYNLLVQANTRFVATKTELDKEYLLKMQLVIRLAELQEVVFLQELFAVKRSQIVSLFKRNTSVSVELDAAQNVDLSSLVDDFCAQYEAVAFYNHQEVEGWFKSKLEDVNEVSKRSGTELQSINNEITECKRLIHCIRAEIDALKKQRAQLETEVRDVEERGELSLKEDRETVASLEAELLKAKQEMTQHVREYRELMNIKLALDVEIATYHKLLEGEQVR</sequence>
<dbReference type="Gene3D" id="1.20.5.1160">
    <property type="entry name" value="Vasodilator-stimulated phosphoprotein"/>
    <property type="match status" value="1"/>
</dbReference>
<dbReference type="GO" id="GO:0045095">
    <property type="term" value="C:keratin filament"/>
    <property type="evidence" value="ECO:0007669"/>
    <property type="project" value="InterPro"/>
</dbReference>
<keyword evidence="1 3" id="KW-0403">Intermediate filament</keyword>
<dbReference type="Pfam" id="PF00038">
    <property type="entry name" value="Filament"/>
    <property type="match status" value="1"/>
</dbReference>
<feature type="coiled-coil region" evidence="4">
    <location>
        <begin position="230"/>
        <end position="296"/>
    </location>
</feature>
<dbReference type="GeneTree" id="ENSGT00940000161090"/>
<dbReference type="GO" id="GO:0031424">
    <property type="term" value="P:keratinization"/>
    <property type="evidence" value="ECO:0007669"/>
    <property type="project" value="TreeGrafter"/>
</dbReference>
<dbReference type="PANTHER" id="PTHR45616:SF70">
    <property type="entry name" value="IF ROD DOMAIN-CONTAINING PROTEIN"/>
    <property type="match status" value="1"/>
</dbReference>
<dbReference type="Gene3D" id="1.20.5.500">
    <property type="entry name" value="Single helix bin"/>
    <property type="match status" value="1"/>
</dbReference>
<dbReference type="HOGENOM" id="CLU_012560_5_1_1"/>
<evidence type="ECO:0000256" key="1">
    <source>
        <dbReference type="ARBA" id="ARBA00022754"/>
    </source>
</evidence>
<evidence type="ECO:0000313" key="6">
    <source>
        <dbReference type="Ensembl" id="ENSPMAP00000001061.1"/>
    </source>
</evidence>